<evidence type="ECO:0000256" key="1">
    <source>
        <dbReference type="SAM" id="MobiDB-lite"/>
    </source>
</evidence>
<dbReference type="Pfam" id="PF13181">
    <property type="entry name" value="TPR_8"/>
    <property type="match status" value="1"/>
</dbReference>
<dbReference type="InterPro" id="IPR019734">
    <property type="entry name" value="TPR_rpt"/>
</dbReference>
<feature type="region of interest" description="Disordered" evidence="1">
    <location>
        <begin position="1"/>
        <end position="29"/>
    </location>
</feature>
<dbReference type="SUPFAM" id="SSF48452">
    <property type="entry name" value="TPR-like"/>
    <property type="match status" value="2"/>
</dbReference>
<dbReference type="Pfam" id="PF13374">
    <property type="entry name" value="TPR_10"/>
    <property type="match status" value="1"/>
</dbReference>
<dbReference type="PANTHER" id="PTHR19959">
    <property type="entry name" value="KINESIN LIGHT CHAIN"/>
    <property type="match status" value="1"/>
</dbReference>
<accession>A0A5C3KNT9</accession>
<sequence length="790" mass="89616">MQYRAVHESTLSVVPDAGPGPREKGPDGYCDGECRSRLECGDDEMNEATQEEREERRAWVLYDHFTRVHPILDRDEITSIATEALEVFRLLADKDPTKYEPSLSDILNHYAAFLSVLGDYADAARIGAEAVVIRRRLVARVSGRFDGHLASSLCNLARYFAFLMRMEDAIPPVLESLDIRRVLANQEPAYEPLLAESMHHYALYLLHVDKYEEALAPAHEAVGIRSRLAEGDPAYHTHQIAWSLFRLSECYYSLDRYTDAIPVIVQAIELQRRLISQSLTPSAFHSLLAESLFHHACCLSESNMVEESLEPGVEAMVLRRGLAATRPKEIHSYVASIIKLAEDLARCDRRSAVELLDALLIYASRKLSTQNPNAHASTLAHCLYQRSLSFSNNGWHDDALEPGEEAVSIRQKLAKKNPTAYEPTLADSLYQYAFDLSRAGRDEDAIEPATQALEIRVRLASADMATYEEDLARTYYRLASCLGSCDRNAEAIQYYEGAIDIQRRLVQRNPQKVSDLSALRRSIENYGISLSDIGRHRDAIEPEKEAVDICRRLVALDPDEFEERLARTLYMMAFDLNYCDRNEEAAEAVKEVIAIRRRLVLNDYDQYIDDLADALNQNAWYLIHCPGCAHEAAQDAKEAVEIYRKTLDGTLSRLEGLVNSLDTEAQSLFLLERYQEALSLIEEALMRYPHLVSEGDDGQFDYVGSALNQTYGKVLWKLGRGAEAVEPLQEAARIYQRLLQGPSQERYERRLEECIDLVKVLTGWSETSYPPRARVSKRTWFGFRAREVPT</sequence>
<organism evidence="2 3">
    <name type="scientific">Coprinopsis marcescibilis</name>
    <name type="common">Agaric fungus</name>
    <name type="synonym">Psathyrella marcescibilis</name>
    <dbReference type="NCBI Taxonomy" id="230819"/>
    <lineage>
        <taxon>Eukaryota</taxon>
        <taxon>Fungi</taxon>
        <taxon>Dikarya</taxon>
        <taxon>Basidiomycota</taxon>
        <taxon>Agaricomycotina</taxon>
        <taxon>Agaricomycetes</taxon>
        <taxon>Agaricomycetidae</taxon>
        <taxon>Agaricales</taxon>
        <taxon>Agaricineae</taxon>
        <taxon>Psathyrellaceae</taxon>
        <taxon>Coprinopsis</taxon>
    </lineage>
</organism>
<protein>
    <submittedName>
        <fullName evidence="2">TPR-like protein</fullName>
    </submittedName>
</protein>
<gene>
    <name evidence="2" type="ORF">FA15DRAFT_706844</name>
</gene>
<dbReference type="Gene3D" id="1.25.40.10">
    <property type="entry name" value="Tetratricopeptide repeat domain"/>
    <property type="match status" value="5"/>
</dbReference>
<dbReference type="STRING" id="230819.A0A5C3KNT9"/>
<dbReference type="AlphaFoldDB" id="A0A5C3KNT9"/>
<reference evidence="2 3" key="1">
    <citation type="journal article" date="2019" name="Nat. Ecol. Evol.">
        <title>Megaphylogeny resolves global patterns of mushroom evolution.</title>
        <authorList>
            <person name="Varga T."/>
            <person name="Krizsan K."/>
            <person name="Foldi C."/>
            <person name="Dima B."/>
            <person name="Sanchez-Garcia M."/>
            <person name="Sanchez-Ramirez S."/>
            <person name="Szollosi G.J."/>
            <person name="Szarkandi J.G."/>
            <person name="Papp V."/>
            <person name="Albert L."/>
            <person name="Andreopoulos W."/>
            <person name="Angelini C."/>
            <person name="Antonin V."/>
            <person name="Barry K.W."/>
            <person name="Bougher N.L."/>
            <person name="Buchanan P."/>
            <person name="Buyck B."/>
            <person name="Bense V."/>
            <person name="Catcheside P."/>
            <person name="Chovatia M."/>
            <person name="Cooper J."/>
            <person name="Damon W."/>
            <person name="Desjardin D."/>
            <person name="Finy P."/>
            <person name="Geml J."/>
            <person name="Haridas S."/>
            <person name="Hughes K."/>
            <person name="Justo A."/>
            <person name="Karasinski D."/>
            <person name="Kautmanova I."/>
            <person name="Kiss B."/>
            <person name="Kocsube S."/>
            <person name="Kotiranta H."/>
            <person name="LaButti K.M."/>
            <person name="Lechner B.E."/>
            <person name="Liimatainen K."/>
            <person name="Lipzen A."/>
            <person name="Lukacs Z."/>
            <person name="Mihaltcheva S."/>
            <person name="Morgado L.N."/>
            <person name="Niskanen T."/>
            <person name="Noordeloos M.E."/>
            <person name="Ohm R.A."/>
            <person name="Ortiz-Santana B."/>
            <person name="Ovrebo C."/>
            <person name="Racz N."/>
            <person name="Riley R."/>
            <person name="Savchenko A."/>
            <person name="Shiryaev A."/>
            <person name="Soop K."/>
            <person name="Spirin V."/>
            <person name="Szebenyi C."/>
            <person name="Tomsovsky M."/>
            <person name="Tulloss R.E."/>
            <person name="Uehling J."/>
            <person name="Grigoriev I.V."/>
            <person name="Vagvolgyi C."/>
            <person name="Papp T."/>
            <person name="Martin F.M."/>
            <person name="Miettinen O."/>
            <person name="Hibbett D.S."/>
            <person name="Nagy L.G."/>
        </authorList>
    </citation>
    <scope>NUCLEOTIDE SEQUENCE [LARGE SCALE GENOMIC DNA]</scope>
    <source>
        <strain evidence="2 3">CBS 121175</strain>
    </source>
</reference>
<dbReference type="InterPro" id="IPR011990">
    <property type="entry name" value="TPR-like_helical_dom_sf"/>
</dbReference>
<proteinExistence type="predicted"/>
<dbReference type="EMBL" id="ML210255">
    <property type="protein sequence ID" value="TFK21906.1"/>
    <property type="molecule type" value="Genomic_DNA"/>
</dbReference>
<dbReference type="SUPFAM" id="SSF81901">
    <property type="entry name" value="HCP-like"/>
    <property type="match status" value="1"/>
</dbReference>
<dbReference type="SMART" id="SM00028">
    <property type="entry name" value="TPR"/>
    <property type="match status" value="7"/>
</dbReference>
<evidence type="ECO:0000313" key="2">
    <source>
        <dbReference type="EMBL" id="TFK21906.1"/>
    </source>
</evidence>
<keyword evidence="3" id="KW-1185">Reference proteome</keyword>
<dbReference type="Proteomes" id="UP000307440">
    <property type="component" value="Unassembled WGS sequence"/>
</dbReference>
<dbReference type="OrthoDB" id="3038309at2759"/>
<dbReference type="PANTHER" id="PTHR19959:SF119">
    <property type="entry name" value="FUNGAL LIPASE-LIKE DOMAIN-CONTAINING PROTEIN"/>
    <property type="match status" value="1"/>
</dbReference>
<evidence type="ECO:0000313" key="3">
    <source>
        <dbReference type="Proteomes" id="UP000307440"/>
    </source>
</evidence>
<name>A0A5C3KNT9_COPMA</name>